<feature type="non-terminal residue" evidence="2">
    <location>
        <position position="1"/>
    </location>
</feature>
<evidence type="ECO:0000313" key="4">
    <source>
        <dbReference type="Proteomes" id="UP000483820"/>
    </source>
</evidence>
<proteinExistence type="predicted"/>
<reference evidence="3" key="2">
    <citation type="submission" date="2017-08" db="EMBL/GenBank/DDBJ databases">
        <authorList>
            <person name="Fierst J.L."/>
        </authorList>
    </citation>
    <scope>NUCLEOTIDE SEQUENCE [LARGE SCALE GENOMIC DNA]</scope>
    <source>
        <strain evidence="3">PX439</strain>
    </source>
</reference>
<dbReference type="Proteomes" id="UP000483820">
    <property type="component" value="Chromosome III"/>
</dbReference>
<evidence type="ECO:0000313" key="3">
    <source>
        <dbReference type="Proteomes" id="UP000216624"/>
    </source>
</evidence>
<accession>A0A261A750</accession>
<gene>
    <name evidence="2" type="ORF">FL82_10744</name>
    <name evidence="1" type="ORF">GCK72_011085</name>
</gene>
<protein>
    <submittedName>
        <fullName evidence="2">Uncharacterized protein</fullName>
    </submittedName>
</protein>
<organism evidence="2 3">
    <name type="scientific">Caenorhabditis remanei</name>
    <name type="common">Caenorhabditis vulgaris</name>
    <dbReference type="NCBI Taxonomy" id="31234"/>
    <lineage>
        <taxon>Eukaryota</taxon>
        <taxon>Metazoa</taxon>
        <taxon>Ecdysozoa</taxon>
        <taxon>Nematoda</taxon>
        <taxon>Chromadorea</taxon>
        <taxon>Rhabditida</taxon>
        <taxon>Rhabditina</taxon>
        <taxon>Rhabditomorpha</taxon>
        <taxon>Rhabditoidea</taxon>
        <taxon>Rhabditidae</taxon>
        <taxon>Peloderinae</taxon>
        <taxon>Caenorhabditis</taxon>
    </lineage>
</organism>
<dbReference type="Proteomes" id="UP000216624">
    <property type="component" value="Unassembled WGS sequence"/>
</dbReference>
<dbReference type="EMBL" id="WUAV01000003">
    <property type="protein sequence ID" value="KAF1762822.1"/>
    <property type="molecule type" value="Genomic_DNA"/>
</dbReference>
<evidence type="ECO:0000313" key="2">
    <source>
        <dbReference type="EMBL" id="OZF93682.1"/>
    </source>
</evidence>
<comment type="caution">
    <text evidence="2">The sequence shown here is derived from an EMBL/GenBank/DDBJ whole genome shotgun (WGS) entry which is preliminary data.</text>
</comment>
<reference evidence="1 4" key="3">
    <citation type="submission" date="2019-12" db="EMBL/GenBank/DDBJ databases">
        <title>Chromosome-level assembly of the Caenorhabditis remanei genome.</title>
        <authorList>
            <person name="Teterina A.A."/>
            <person name="Willis J.H."/>
            <person name="Phillips P.C."/>
        </authorList>
    </citation>
    <scope>NUCLEOTIDE SEQUENCE [LARGE SCALE GENOMIC DNA]</scope>
    <source>
        <strain evidence="1 4">PX506</strain>
        <tissue evidence="1">Whole organism</tissue>
    </source>
</reference>
<sequence>MLMTALTNEDETTIQMEYAPETKCRTCDEGASYDNATAATHTEILAERNATDMWREPKIIINGSQIFVTGIPNMKRFWDRNVNTIDSMFGEYNQFQSFAEYRSNDRGLSGHYQAWVRGENGMGCISDKDNKGEQHDVDLENFVVTI</sequence>
<dbReference type="AlphaFoldDB" id="A0A261A750"/>
<name>A0A261A750_CAERE</name>
<keyword evidence="3" id="KW-1185">Reference proteome</keyword>
<evidence type="ECO:0000313" key="1">
    <source>
        <dbReference type="EMBL" id="KAF1762822.1"/>
    </source>
</evidence>
<reference evidence="2" key="1">
    <citation type="submission" date="2017-08" db="EMBL/GenBank/DDBJ databases">
        <authorList>
            <person name="de Groot N.N."/>
        </authorList>
    </citation>
    <scope>NUCLEOTIDE SEQUENCE [LARGE SCALE GENOMIC DNA]</scope>
    <source>
        <strain evidence="2">PX439</strain>
    </source>
</reference>
<dbReference type="EMBL" id="NMWX01000010">
    <property type="protein sequence ID" value="OZF93682.1"/>
    <property type="molecule type" value="Genomic_DNA"/>
</dbReference>